<reference evidence="2 3" key="1">
    <citation type="journal article" date="2016" name="Nat. Commun.">
        <title>Thousands of microbial genomes shed light on interconnected biogeochemical processes in an aquifer system.</title>
        <authorList>
            <person name="Anantharaman K."/>
            <person name="Brown C.T."/>
            <person name="Hug L.A."/>
            <person name="Sharon I."/>
            <person name="Castelle C.J."/>
            <person name="Probst A.J."/>
            <person name="Thomas B.C."/>
            <person name="Singh A."/>
            <person name="Wilkins M.J."/>
            <person name="Karaoz U."/>
            <person name="Brodie E.L."/>
            <person name="Williams K.H."/>
            <person name="Hubbard S.S."/>
            <person name="Banfield J.F."/>
        </authorList>
    </citation>
    <scope>NUCLEOTIDE SEQUENCE [LARGE SCALE GENOMIC DNA]</scope>
</reference>
<dbReference type="AlphaFoldDB" id="A0A1F5G1S4"/>
<dbReference type="EMBL" id="MFAV01000045">
    <property type="protein sequence ID" value="OGD85775.1"/>
    <property type="molecule type" value="Genomic_DNA"/>
</dbReference>
<name>A0A1F5G1S4_9BACT</name>
<keyword evidence="1" id="KW-0472">Membrane</keyword>
<proteinExistence type="predicted"/>
<comment type="caution">
    <text evidence="2">The sequence shown here is derived from an EMBL/GenBank/DDBJ whole genome shotgun (WGS) entry which is preliminary data.</text>
</comment>
<sequence length="62" mass="6653">MKNGSWKGPNAGAGAVYGLGLIGALVYFIQHATTFQDGVIGVVKAIVWPAFVIYKLLEFLKL</sequence>
<dbReference type="Proteomes" id="UP000176628">
    <property type="component" value="Unassembled WGS sequence"/>
</dbReference>
<keyword evidence="1" id="KW-1133">Transmembrane helix</keyword>
<evidence type="ECO:0000313" key="3">
    <source>
        <dbReference type="Proteomes" id="UP000176628"/>
    </source>
</evidence>
<feature type="transmembrane region" description="Helical" evidence="1">
    <location>
        <begin position="38"/>
        <end position="57"/>
    </location>
</feature>
<protein>
    <submittedName>
        <fullName evidence="2">Uncharacterized protein</fullName>
    </submittedName>
</protein>
<keyword evidence="1" id="KW-0812">Transmembrane</keyword>
<gene>
    <name evidence="2" type="ORF">A2Z23_02695</name>
</gene>
<feature type="transmembrane region" description="Helical" evidence="1">
    <location>
        <begin position="12"/>
        <end position="32"/>
    </location>
</feature>
<evidence type="ECO:0000313" key="2">
    <source>
        <dbReference type="EMBL" id="OGD85775.1"/>
    </source>
</evidence>
<accession>A0A1F5G1S4</accession>
<organism evidence="2 3">
    <name type="scientific">Candidatus Curtissbacteria bacterium RBG_16_39_7</name>
    <dbReference type="NCBI Taxonomy" id="1797707"/>
    <lineage>
        <taxon>Bacteria</taxon>
        <taxon>Candidatus Curtissiibacteriota</taxon>
    </lineage>
</organism>
<evidence type="ECO:0000256" key="1">
    <source>
        <dbReference type="SAM" id="Phobius"/>
    </source>
</evidence>